<dbReference type="Gene3D" id="3.40.1440.60">
    <property type="entry name" value="PriA, 3(prime) DNA-binding domain"/>
    <property type="match status" value="1"/>
</dbReference>
<dbReference type="GO" id="GO:0005524">
    <property type="term" value="F:ATP binding"/>
    <property type="evidence" value="ECO:0007669"/>
    <property type="project" value="UniProtKB-KW"/>
</dbReference>
<organism evidence="5 6">
    <name type="scientific">Rubrobacter taiwanensis</name>
    <dbReference type="NCBI Taxonomy" id="185139"/>
    <lineage>
        <taxon>Bacteria</taxon>
        <taxon>Bacillati</taxon>
        <taxon>Actinomycetota</taxon>
        <taxon>Rubrobacteria</taxon>
        <taxon>Rubrobacterales</taxon>
        <taxon>Rubrobacteraceae</taxon>
        <taxon>Rubrobacter</taxon>
    </lineage>
</organism>
<name>A0A4R1BJC1_9ACTN</name>
<dbReference type="GO" id="GO:0043138">
    <property type="term" value="F:3'-5' DNA helicase activity"/>
    <property type="evidence" value="ECO:0007669"/>
    <property type="project" value="TreeGrafter"/>
</dbReference>
<dbReference type="Proteomes" id="UP000295244">
    <property type="component" value="Unassembled WGS sequence"/>
</dbReference>
<proteinExistence type="predicted"/>
<dbReference type="RefSeq" id="WP_132690363.1">
    <property type="nucleotide sequence ID" value="NZ_SKBU01000014.1"/>
</dbReference>
<protein>
    <recommendedName>
        <fullName evidence="4">Primosomal protein N' 3' DNA-binding domain-containing protein</fullName>
    </recommendedName>
</protein>
<evidence type="ECO:0000313" key="6">
    <source>
        <dbReference type="Proteomes" id="UP000295244"/>
    </source>
</evidence>
<dbReference type="GO" id="GO:0006270">
    <property type="term" value="P:DNA replication initiation"/>
    <property type="evidence" value="ECO:0007669"/>
    <property type="project" value="TreeGrafter"/>
</dbReference>
<evidence type="ECO:0000259" key="4">
    <source>
        <dbReference type="Pfam" id="PF17764"/>
    </source>
</evidence>
<keyword evidence="2" id="KW-0067">ATP-binding</keyword>
<comment type="caution">
    <text evidence="5">The sequence shown here is derived from an EMBL/GenBank/DDBJ whole genome shotgun (WGS) entry which is preliminary data.</text>
</comment>
<gene>
    <name evidence="5" type="ORF">E0L93_07005</name>
</gene>
<dbReference type="OrthoDB" id="3177118at2"/>
<evidence type="ECO:0000256" key="2">
    <source>
        <dbReference type="ARBA" id="ARBA00022840"/>
    </source>
</evidence>
<dbReference type="GO" id="GO:0006310">
    <property type="term" value="P:DNA recombination"/>
    <property type="evidence" value="ECO:0007669"/>
    <property type="project" value="TreeGrafter"/>
</dbReference>
<dbReference type="InterPro" id="IPR041222">
    <property type="entry name" value="PriA_3primeBD"/>
</dbReference>
<dbReference type="EMBL" id="SKBU01000014">
    <property type="protein sequence ID" value="TCJ17278.1"/>
    <property type="molecule type" value="Genomic_DNA"/>
</dbReference>
<feature type="domain" description="Primosomal protein N' 3' DNA-binding" evidence="4">
    <location>
        <begin position="14"/>
        <end position="105"/>
    </location>
</feature>
<sequence>MSGSLPHRVRVCLLIPTRALPPLSYSVPDALVPAVGPGAAVAAPLSGYSRLGIVVGEEPSGERPLQEIRRVIDRLSIGPELLELCRRISDSCSAPLPAVLRLALPPGLRDAYRVLDPAPGWSWRPGSRVSRGVLRRELGGEGLKLAEAAGRVELDPVPPHPPAAEWATLLRDAADGELDRAPRQRQLLETLKELGGEAPVRALLSGAGASRAALPRLAERGLIRLWRRVERSYIHGAEGGGSRGSLAAAYPELEALSGGGALVWRLPLREQAGAAAAAALRAVGRGEQALILLPEARMLEEVRRALVERLPRGVRIAAYHGGAGAERAEVYEAAKRGGVDVVVGTRPAVLLPLARPGVAVVVDEPNESHRSAPALEYENAAFHTRDAVLERQRLECMELLFLSPAPSLELRAAGLRELPPRELPGRPGIRLVDLRGSGVALSAHLLDEIRCCIRYGGRAGVLVNRLGYATVVRCNGCGAVATCLRCDLPERFHRRTRMLVCGGCGSERPAPEACESCGSGRLSFTGLTVERVREGLKRRLGTGIGLHTAELSEDLEAPAVVGTARKILECEWDLIAVPDADSLLQAGGFRAVEKGFRILFTAVERARSRLAVQTRDPEHYALRAALRRDYEGFARAELSRRRAAGYPPYSHLAVLTLEGSESGVLHAVESTRPDPGVDLLGPIPLENGSRWQAILRARDRESVAAAARRAARGASRVRGVRVQVDIDPEEV</sequence>
<dbReference type="InterPro" id="IPR027417">
    <property type="entry name" value="P-loop_NTPase"/>
</dbReference>
<evidence type="ECO:0000256" key="1">
    <source>
        <dbReference type="ARBA" id="ARBA00022741"/>
    </source>
</evidence>
<evidence type="ECO:0000313" key="5">
    <source>
        <dbReference type="EMBL" id="TCJ17278.1"/>
    </source>
</evidence>
<dbReference type="InterPro" id="IPR042115">
    <property type="entry name" value="PriA_3primeBD_sf"/>
</dbReference>
<keyword evidence="6" id="KW-1185">Reference proteome</keyword>
<keyword evidence="3" id="KW-0238">DNA-binding</keyword>
<reference evidence="5 6" key="1">
    <citation type="submission" date="2019-03" db="EMBL/GenBank/DDBJ databases">
        <title>Whole genome sequence of a novel Rubrobacter taiwanensis strain, isolated from Yellowstone National Park.</title>
        <authorList>
            <person name="Freed S."/>
            <person name="Ramaley R.F."/>
            <person name="Kyndt J.A."/>
        </authorList>
    </citation>
    <scope>NUCLEOTIDE SEQUENCE [LARGE SCALE GENOMIC DNA]</scope>
    <source>
        <strain evidence="5 6">Yellowstone</strain>
    </source>
</reference>
<evidence type="ECO:0000256" key="3">
    <source>
        <dbReference type="ARBA" id="ARBA00023125"/>
    </source>
</evidence>
<dbReference type="GO" id="GO:0006302">
    <property type="term" value="P:double-strand break repair"/>
    <property type="evidence" value="ECO:0007669"/>
    <property type="project" value="TreeGrafter"/>
</dbReference>
<accession>A0A4R1BJC1</accession>
<dbReference type="Gene3D" id="3.40.50.300">
    <property type="entry name" value="P-loop containing nucleotide triphosphate hydrolases"/>
    <property type="match status" value="1"/>
</dbReference>
<dbReference type="PANTHER" id="PTHR30580">
    <property type="entry name" value="PRIMOSOMAL PROTEIN N"/>
    <property type="match status" value="1"/>
</dbReference>
<dbReference type="Pfam" id="PF17764">
    <property type="entry name" value="PriA_3primeBD"/>
    <property type="match status" value="1"/>
</dbReference>
<dbReference type="AlphaFoldDB" id="A0A4R1BJC1"/>
<dbReference type="GO" id="GO:0003677">
    <property type="term" value="F:DNA binding"/>
    <property type="evidence" value="ECO:0007669"/>
    <property type="project" value="UniProtKB-KW"/>
</dbReference>
<dbReference type="PANTHER" id="PTHR30580:SF0">
    <property type="entry name" value="PRIMOSOMAL PROTEIN N"/>
    <property type="match status" value="1"/>
</dbReference>
<dbReference type="SUPFAM" id="SSF52540">
    <property type="entry name" value="P-loop containing nucleoside triphosphate hydrolases"/>
    <property type="match status" value="1"/>
</dbReference>
<keyword evidence="1" id="KW-0547">Nucleotide-binding</keyword>